<reference evidence="1 2" key="1">
    <citation type="submission" date="2016-10" db="EMBL/GenBank/DDBJ databases">
        <title>Paenibacillus species isolates.</title>
        <authorList>
            <person name="Beno S.M."/>
        </authorList>
    </citation>
    <scope>NUCLEOTIDE SEQUENCE [LARGE SCALE GENOMIC DNA]</scope>
    <source>
        <strain evidence="1 2">FSL H7-0604</strain>
    </source>
</reference>
<gene>
    <name evidence="1" type="ORF">BJP51_11615</name>
</gene>
<protein>
    <recommendedName>
        <fullName evidence="3">Transposase IS4-like domain-containing protein</fullName>
    </recommendedName>
</protein>
<dbReference type="Proteomes" id="UP000187465">
    <property type="component" value="Unassembled WGS sequence"/>
</dbReference>
<evidence type="ECO:0008006" key="3">
    <source>
        <dbReference type="Google" id="ProtNLM"/>
    </source>
</evidence>
<sequence>MHEKLYTKYYEVNETPVRGVSLTPKQEAIDAAEKNYGYFAMISNGVKDPLEALEIYRSKDVIEKVFGNLKERLNMRAPFVSSEENLGGIVQFVALIYLSYIKKSMSDQTYQNLFKNYTIQEVLDELDIIECFEQPRRQRRLGEVTKKKG</sequence>
<proteinExistence type="predicted"/>
<comment type="caution">
    <text evidence="1">The sequence shown here is derived from an EMBL/GenBank/DDBJ whole genome shotgun (WGS) entry which is preliminary data.</text>
</comment>
<dbReference type="EMBL" id="MKQP01000011">
    <property type="protein sequence ID" value="OMD33438.1"/>
    <property type="molecule type" value="Genomic_DNA"/>
</dbReference>
<name>A0A1R0XED7_9BACL</name>
<evidence type="ECO:0000313" key="2">
    <source>
        <dbReference type="Proteomes" id="UP000187465"/>
    </source>
</evidence>
<organism evidence="1 2">
    <name type="scientific">Paenibacillus odorifer</name>
    <dbReference type="NCBI Taxonomy" id="189426"/>
    <lineage>
        <taxon>Bacteria</taxon>
        <taxon>Bacillati</taxon>
        <taxon>Bacillota</taxon>
        <taxon>Bacilli</taxon>
        <taxon>Bacillales</taxon>
        <taxon>Paenibacillaceae</taxon>
        <taxon>Paenibacillus</taxon>
    </lineage>
</organism>
<evidence type="ECO:0000313" key="1">
    <source>
        <dbReference type="EMBL" id="OMD33438.1"/>
    </source>
</evidence>
<dbReference type="AlphaFoldDB" id="A0A1R0XED7"/>
<accession>A0A1R0XED7</accession>